<reference evidence="1" key="1">
    <citation type="submission" date="2014-09" db="EMBL/GenBank/DDBJ databases">
        <authorList>
            <person name="Magalhaes I.L.F."/>
            <person name="Oliveira U."/>
            <person name="Santos F.R."/>
            <person name="Vidigal T.H.D.A."/>
            <person name="Brescovit A.D."/>
            <person name="Santos A.J."/>
        </authorList>
    </citation>
    <scope>NUCLEOTIDE SEQUENCE</scope>
    <source>
        <tissue evidence="1">Shoot tissue taken approximately 20 cm above the soil surface</tissue>
    </source>
</reference>
<evidence type="ECO:0000313" key="1">
    <source>
        <dbReference type="EMBL" id="JAD63882.1"/>
    </source>
</evidence>
<accession>A0A0A9BX86</accession>
<name>A0A0A9BX86_ARUDO</name>
<proteinExistence type="predicted"/>
<protein>
    <submittedName>
        <fullName evidence="1">Uncharacterized protein</fullName>
    </submittedName>
</protein>
<dbReference type="AlphaFoldDB" id="A0A0A9BX86"/>
<sequence length="27" mass="3321">MVSPNYKWGGTWLMRGEVRFCYIPEHY</sequence>
<dbReference type="EMBL" id="GBRH01234013">
    <property type="protein sequence ID" value="JAD63882.1"/>
    <property type="molecule type" value="Transcribed_RNA"/>
</dbReference>
<organism evidence="1">
    <name type="scientific">Arundo donax</name>
    <name type="common">Giant reed</name>
    <name type="synonym">Donax arundinaceus</name>
    <dbReference type="NCBI Taxonomy" id="35708"/>
    <lineage>
        <taxon>Eukaryota</taxon>
        <taxon>Viridiplantae</taxon>
        <taxon>Streptophyta</taxon>
        <taxon>Embryophyta</taxon>
        <taxon>Tracheophyta</taxon>
        <taxon>Spermatophyta</taxon>
        <taxon>Magnoliopsida</taxon>
        <taxon>Liliopsida</taxon>
        <taxon>Poales</taxon>
        <taxon>Poaceae</taxon>
        <taxon>PACMAD clade</taxon>
        <taxon>Arundinoideae</taxon>
        <taxon>Arundineae</taxon>
        <taxon>Arundo</taxon>
    </lineage>
</organism>
<reference evidence="1" key="2">
    <citation type="journal article" date="2015" name="Data Brief">
        <title>Shoot transcriptome of the giant reed, Arundo donax.</title>
        <authorList>
            <person name="Barrero R.A."/>
            <person name="Guerrero F.D."/>
            <person name="Moolhuijzen P."/>
            <person name="Goolsby J.A."/>
            <person name="Tidwell J."/>
            <person name="Bellgard S.E."/>
            <person name="Bellgard M.I."/>
        </authorList>
    </citation>
    <scope>NUCLEOTIDE SEQUENCE</scope>
    <source>
        <tissue evidence="1">Shoot tissue taken approximately 20 cm above the soil surface</tissue>
    </source>
</reference>